<evidence type="ECO:0000259" key="2">
    <source>
        <dbReference type="Pfam" id="PF21771"/>
    </source>
</evidence>
<dbReference type="Proteomes" id="UP000694383">
    <property type="component" value="Unplaced"/>
</dbReference>
<dbReference type="Pfam" id="PF21771">
    <property type="entry name" value="CFAP58_CC"/>
    <property type="match status" value="1"/>
</dbReference>
<keyword evidence="1" id="KW-0175">Coiled coil</keyword>
<feature type="domain" description="Cilia- and flagella-associated protein 58 central coiled coil" evidence="2">
    <location>
        <begin position="1"/>
        <end position="65"/>
    </location>
</feature>
<dbReference type="Ensembl" id="ENSOSIT00000025321.1">
    <property type="protein sequence ID" value="ENSOSIP00000023978.1"/>
    <property type="gene ID" value="ENSOSIG00000012612.1"/>
</dbReference>
<accession>A0A8C7Y936</accession>
<dbReference type="InterPro" id="IPR049270">
    <property type="entry name" value="CFAP58_CC"/>
</dbReference>
<reference evidence="3" key="2">
    <citation type="submission" date="2025-09" db="UniProtKB">
        <authorList>
            <consortium name="Ensembl"/>
        </authorList>
    </citation>
    <scope>IDENTIFICATION</scope>
</reference>
<evidence type="ECO:0000313" key="3">
    <source>
        <dbReference type="Ensembl" id="ENSOSIP00000023978.1"/>
    </source>
</evidence>
<dbReference type="GeneTree" id="ENSGT00940000177515"/>
<organism evidence="3 4">
    <name type="scientific">Oryzias sinensis</name>
    <name type="common">Chinese medaka</name>
    <dbReference type="NCBI Taxonomy" id="183150"/>
    <lineage>
        <taxon>Eukaryota</taxon>
        <taxon>Metazoa</taxon>
        <taxon>Chordata</taxon>
        <taxon>Craniata</taxon>
        <taxon>Vertebrata</taxon>
        <taxon>Euteleostomi</taxon>
        <taxon>Actinopterygii</taxon>
        <taxon>Neopterygii</taxon>
        <taxon>Teleostei</taxon>
        <taxon>Neoteleostei</taxon>
        <taxon>Acanthomorphata</taxon>
        <taxon>Ovalentaria</taxon>
        <taxon>Atherinomorphae</taxon>
        <taxon>Beloniformes</taxon>
        <taxon>Adrianichthyidae</taxon>
        <taxon>Oryziinae</taxon>
        <taxon>Oryzias</taxon>
    </lineage>
</organism>
<keyword evidence="4" id="KW-1185">Reference proteome</keyword>
<evidence type="ECO:0000256" key="1">
    <source>
        <dbReference type="SAM" id="Coils"/>
    </source>
</evidence>
<name>A0A8C7Y936_9TELE</name>
<evidence type="ECO:0000313" key="4">
    <source>
        <dbReference type="Proteomes" id="UP000694383"/>
    </source>
</evidence>
<feature type="coiled-coil region" evidence="1">
    <location>
        <begin position="7"/>
        <end position="62"/>
    </location>
</feature>
<sequence>MKAVQSSEKQQNAMKLLELDKRSLEQEISGYQQEAQKQRKIIQQLEKERDRHIDESSSLMQKAALQRLRWDLHVIH</sequence>
<reference evidence="3" key="1">
    <citation type="submission" date="2025-08" db="UniProtKB">
        <authorList>
            <consortium name="Ensembl"/>
        </authorList>
    </citation>
    <scope>IDENTIFICATION</scope>
</reference>
<protein>
    <recommendedName>
        <fullName evidence="2">Cilia- and flagella-associated protein 58 central coiled coil domain-containing protein</fullName>
    </recommendedName>
</protein>
<proteinExistence type="predicted"/>
<dbReference type="AlphaFoldDB" id="A0A8C7Y936"/>